<dbReference type="InterPro" id="IPR045265">
    <property type="entry name" value="AIR12_DOMON"/>
</dbReference>
<evidence type="ECO:0000256" key="7">
    <source>
        <dbReference type="ARBA" id="ARBA00022982"/>
    </source>
</evidence>
<evidence type="ECO:0000313" key="17">
    <source>
        <dbReference type="EMBL" id="OIW00086.1"/>
    </source>
</evidence>
<keyword evidence="6 14" id="KW-0732">Signal</keyword>
<dbReference type="CDD" id="cd08760">
    <property type="entry name" value="Cyt_b561_FRRS1_like"/>
    <property type="match status" value="1"/>
</dbReference>
<evidence type="ECO:0000256" key="1">
    <source>
        <dbReference type="ARBA" id="ARBA00004141"/>
    </source>
</evidence>
<evidence type="ECO:0000256" key="13">
    <source>
        <dbReference type="SAM" id="Phobius"/>
    </source>
</evidence>
<dbReference type="Gene3D" id="1.20.120.1770">
    <property type="match status" value="1"/>
</dbReference>
<dbReference type="EMBL" id="CM007372">
    <property type="protein sequence ID" value="OIW00087.1"/>
    <property type="molecule type" value="Genomic_DNA"/>
</dbReference>
<feature type="transmembrane region" description="Helical" evidence="13">
    <location>
        <begin position="253"/>
        <end position="273"/>
    </location>
</feature>
<dbReference type="SMART" id="SM00665">
    <property type="entry name" value="B561"/>
    <property type="match status" value="1"/>
</dbReference>
<dbReference type="Proteomes" id="UP000188354">
    <property type="component" value="Chromosome LG12"/>
</dbReference>
<dbReference type="InterPro" id="IPR005018">
    <property type="entry name" value="DOMON_domain"/>
</dbReference>
<feature type="chain" id="PRO_5033362982" description="Cytochrome b561 and DOMON domain-containing protein" evidence="14">
    <location>
        <begin position="27"/>
        <end position="413"/>
    </location>
</feature>
<evidence type="ECO:0000256" key="14">
    <source>
        <dbReference type="SAM" id="SignalP"/>
    </source>
</evidence>
<dbReference type="EMBL" id="CM007372">
    <property type="protein sequence ID" value="OIW00086.1"/>
    <property type="molecule type" value="Genomic_DNA"/>
</dbReference>
<keyword evidence="7 11" id="KW-0249">Electron transport</keyword>
<feature type="binding site" description="axial binding residue" evidence="12">
    <location>
        <position position="258"/>
    </location>
    <ligand>
        <name>heme b</name>
        <dbReference type="ChEBI" id="CHEBI:60344"/>
        <label>1</label>
    </ligand>
    <ligandPart>
        <name>Fe</name>
        <dbReference type="ChEBI" id="CHEBI:18248"/>
    </ligandPart>
</feature>
<proteinExistence type="predicted"/>
<keyword evidence="9 11" id="KW-0472">Membrane</keyword>
<protein>
    <recommendedName>
        <fullName evidence="11">Cytochrome b561 and DOMON domain-containing protein</fullName>
    </recommendedName>
</protein>
<dbReference type="GO" id="GO:0046872">
    <property type="term" value="F:metal ion binding"/>
    <property type="evidence" value="ECO:0007669"/>
    <property type="project" value="UniProtKB-KW"/>
</dbReference>
<dbReference type="PANTHER" id="PTHR23130">
    <property type="entry name" value="CYTOCHROME B561 AND DOMON DOMAIN-CONTAINING PROTEIN"/>
    <property type="match status" value="1"/>
</dbReference>
<evidence type="ECO:0000256" key="5">
    <source>
        <dbReference type="ARBA" id="ARBA00022723"/>
    </source>
</evidence>
<feature type="domain" description="DOMON" evidence="15">
    <location>
        <begin position="51"/>
        <end position="169"/>
    </location>
</feature>
<evidence type="ECO:0000256" key="9">
    <source>
        <dbReference type="ARBA" id="ARBA00023136"/>
    </source>
</evidence>
<keyword evidence="19" id="KW-1185">Reference proteome</keyword>
<comment type="subcellular location">
    <subcellularLocation>
        <location evidence="1">Membrane</location>
        <topology evidence="1">Multi-pass membrane protein</topology>
    </subcellularLocation>
</comment>
<feature type="transmembrane region" description="Helical" evidence="13">
    <location>
        <begin position="363"/>
        <end position="386"/>
    </location>
</feature>
<evidence type="ECO:0000259" key="16">
    <source>
        <dbReference type="PROSITE" id="PS50939"/>
    </source>
</evidence>
<comment type="function">
    <text evidence="10">May act as a catecholamine-responsive trans-membrane electron transporter.</text>
</comment>
<dbReference type="CDD" id="cd09629">
    <property type="entry name" value="DOMON_CIL1_like"/>
    <property type="match status" value="1"/>
</dbReference>
<feature type="signal peptide" evidence="14">
    <location>
        <begin position="1"/>
        <end position="26"/>
    </location>
</feature>
<dbReference type="Pfam" id="PF03188">
    <property type="entry name" value="Cytochrom_B561"/>
    <property type="match status" value="1"/>
</dbReference>
<keyword evidence="12" id="KW-0408">Iron</keyword>
<dbReference type="AlphaFoldDB" id="A0A394BXH1"/>
<evidence type="ECO:0000256" key="10">
    <source>
        <dbReference type="ARBA" id="ARBA00053871"/>
    </source>
</evidence>
<keyword evidence="5 12" id="KW-0479">Metal-binding</keyword>
<sequence length="413" mass="45943">MLMQNMLRVVWLVSVFSFVLLTSTYAVAQTCASHSFSNNKVFATCRDLPELTSYLHWTYDQNTAKLDIAFRHDGIKSTDSWVAWGINPRNVLDPAMIGAQALVAILQSNGTTRVYTSSIASTSTQLQDGTISYDVTGLRATYQNNEVTIFATLTLPNGTTSLVHLWQDGALSSSSIPQQHYQNPTHLSSKETLDLLSGQTQPSSTANSREIDKVFFIIFQTHGVINALSWGILMPTGAIIARYLKVFKSADPAWFYLHIMCQASAYVVGVAGFGTGLKLGSDSVGVEYDTHRSLGIVLFCLGTLQVFALFLRPNKDHKHRLYWNVYHHAVGYATIIISIINVFEGFNTLENYVGDRYNRWKHAYIGIIGALGGIAVFLEAYTWIIVFKRRQSENKMPESINGANGHDSRPQHV</sequence>
<feature type="binding site" description="axial binding residue" evidence="12">
    <location>
        <position position="222"/>
    </location>
    <ligand>
        <name>heme b</name>
        <dbReference type="ChEBI" id="CHEBI:60344"/>
        <label>1</label>
    </ligand>
    <ligandPart>
        <name>Fe</name>
        <dbReference type="ChEBI" id="CHEBI:18248"/>
    </ligandPart>
</feature>
<keyword evidence="2 11" id="KW-0813">Transport</keyword>
<dbReference type="Gramene" id="OIW00087">
    <property type="protein sequence ID" value="OIW00087"/>
    <property type="gene ID" value="TanjilG_26424"/>
</dbReference>
<name>A0A394BXH1_LUPAN</name>
<evidence type="ECO:0000259" key="15">
    <source>
        <dbReference type="PROSITE" id="PS50836"/>
    </source>
</evidence>
<gene>
    <name evidence="17" type="ORF">TanjilG_26423</name>
    <name evidence="18" type="ORF">TanjilG_26424</name>
</gene>
<feature type="transmembrane region" description="Helical" evidence="13">
    <location>
        <begin position="214"/>
        <end position="241"/>
    </location>
</feature>
<dbReference type="InterPro" id="IPR006593">
    <property type="entry name" value="Cyt_b561/ferric_Rdtase_TM"/>
</dbReference>
<dbReference type="PANTHER" id="PTHR23130:SF173">
    <property type="entry name" value="CYTOCHROME B561 AND DOMON DOMAIN-CONTAINING PROTEIN"/>
    <property type="match status" value="1"/>
</dbReference>
<evidence type="ECO:0000256" key="6">
    <source>
        <dbReference type="ARBA" id="ARBA00022729"/>
    </source>
</evidence>
<dbReference type="Pfam" id="PF04526">
    <property type="entry name" value="DUF568"/>
    <property type="match status" value="1"/>
</dbReference>
<dbReference type="STRING" id="3871.A0A394BXH1"/>
<keyword evidence="8 13" id="KW-1133">Transmembrane helix</keyword>
<dbReference type="PROSITE" id="PS50939">
    <property type="entry name" value="CYTOCHROME_B561"/>
    <property type="match status" value="1"/>
</dbReference>
<dbReference type="InterPro" id="IPR017214">
    <property type="entry name" value="UCP037471"/>
</dbReference>
<evidence type="ECO:0000256" key="12">
    <source>
        <dbReference type="PIRSR" id="PIRSR037471-1"/>
    </source>
</evidence>
<organism evidence="18 19">
    <name type="scientific">Lupinus angustifolius</name>
    <name type="common">Narrow-leaved blue lupine</name>
    <dbReference type="NCBI Taxonomy" id="3871"/>
    <lineage>
        <taxon>Eukaryota</taxon>
        <taxon>Viridiplantae</taxon>
        <taxon>Streptophyta</taxon>
        <taxon>Embryophyta</taxon>
        <taxon>Tracheophyta</taxon>
        <taxon>Spermatophyta</taxon>
        <taxon>Magnoliopsida</taxon>
        <taxon>eudicotyledons</taxon>
        <taxon>Gunneridae</taxon>
        <taxon>Pentapetalae</taxon>
        <taxon>rosids</taxon>
        <taxon>fabids</taxon>
        <taxon>Fabales</taxon>
        <taxon>Fabaceae</taxon>
        <taxon>Papilionoideae</taxon>
        <taxon>50 kb inversion clade</taxon>
        <taxon>genistoids sensu lato</taxon>
        <taxon>core genistoids</taxon>
        <taxon>Genisteae</taxon>
        <taxon>Lupinus</taxon>
    </lineage>
</organism>
<feature type="transmembrane region" description="Helical" evidence="13">
    <location>
        <begin position="323"/>
        <end position="343"/>
    </location>
</feature>
<evidence type="ECO:0000256" key="3">
    <source>
        <dbReference type="ARBA" id="ARBA00022617"/>
    </source>
</evidence>
<reference evidence="18 19" key="1">
    <citation type="journal article" date="2017" name="Plant Biotechnol. J.">
        <title>A comprehensive draft genome sequence for lupin (Lupinus angustifolius), an emerging health food: insights into plant-microbe interactions and legume evolution.</title>
        <authorList>
            <person name="Hane J.K."/>
            <person name="Ming Y."/>
            <person name="Kamphuis L.G."/>
            <person name="Nelson M.N."/>
            <person name="Garg G."/>
            <person name="Atkins C.A."/>
            <person name="Bayer P.E."/>
            <person name="Bravo A."/>
            <person name="Bringans S."/>
            <person name="Cannon S."/>
            <person name="Edwards D."/>
            <person name="Foley R."/>
            <person name="Gao L.L."/>
            <person name="Harrison M.J."/>
            <person name="Huang W."/>
            <person name="Hurgobin B."/>
            <person name="Li S."/>
            <person name="Liu C.W."/>
            <person name="McGrath A."/>
            <person name="Morahan G."/>
            <person name="Murray J."/>
            <person name="Weller J."/>
            <person name="Jian J."/>
            <person name="Singh K.B."/>
        </authorList>
    </citation>
    <scope>NUCLEOTIDE SEQUENCE [LARGE SCALE GENOMIC DNA]</scope>
    <source>
        <strain evidence="19">cv. Tanjil</strain>
        <tissue evidence="18">Whole plant</tissue>
    </source>
</reference>
<feature type="transmembrane region" description="Helical" evidence="13">
    <location>
        <begin position="293"/>
        <end position="311"/>
    </location>
</feature>
<keyword evidence="3" id="KW-0349">Heme</keyword>
<dbReference type="Gramene" id="OIW00086">
    <property type="protein sequence ID" value="OIW00086"/>
    <property type="gene ID" value="TanjilG_26423"/>
</dbReference>
<dbReference type="FunFam" id="1.20.120.1770:FF:000007">
    <property type="entry name" value="Cytochrome b561 and DOMON domain-containing protein"/>
    <property type="match status" value="1"/>
</dbReference>
<feature type="domain" description="Cytochrome b561" evidence="16">
    <location>
        <begin position="184"/>
        <end position="387"/>
    </location>
</feature>
<evidence type="ECO:0000313" key="18">
    <source>
        <dbReference type="EMBL" id="OIW00087.1"/>
    </source>
</evidence>
<evidence type="ECO:0000256" key="2">
    <source>
        <dbReference type="ARBA" id="ARBA00022448"/>
    </source>
</evidence>
<dbReference type="PROSITE" id="PS50836">
    <property type="entry name" value="DOMON"/>
    <property type="match status" value="1"/>
</dbReference>
<evidence type="ECO:0000313" key="19">
    <source>
        <dbReference type="Proteomes" id="UP000188354"/>
    </source>
</evidence>
<accession>A0A394BXH1</accession>
<feature type="binding site" description="axial binding residue" evidence="12">
    <location>
        <position position="291"/>
    </location>
    <ligand>
        <name>heme b</name>
        <dbReference type="ChEBI" id="CHEBI:60344"/>
        <label>1</label>
    </ligand>
    <ligandPart>
        <name>Fe</name>
        <dbReference type="ChEBI" id="CHEBI:18248"/>
    </ligandPart>
</feature>
<feature type="binding site" description="axial binding residue" evidence="12">
    <location>
        <position position="327"/>
    </location>
    <ligand>
        <name>heme b</name>
        <dbReference type="ChEBI" id="CHEBI:60344"/>
        <label>1</label>
    </ligand>
    <ligandPart>
        <name>Fe</name>
        <dbReference type="ChEBI" id="CHEBI:18248"/>
    </ligandPart>
</feature>
<evidence type="ECO:0000256" key="8">
    <source>
        <dbReference type="ARBA" id="ARBA00022989"/>
    </source>
</evidence>
<keyword evidence="4 13" id="KW-0812">Transmembrane</keyword>
<comment type="cofactor">
    <cofactor evidence="11">
        <name>heme b</name>
        <dbReference type="ChEBI" id="CHEBI:60344"/>
    </cofactor>
    <text evidence="11">Binds 2 heme b groups non-covalently.</text>
</comment>
<dbReference type="GO" id="GO:0016020">
    <property type="term" value="C:membrane"/>
    <property type="evidence" value="ECO:0007669"/>
    <property type="project" value="UniProtKB-SubCell"/>
</dbReference>
<evidence type="ECO:0000256" key="4">
    <source>
        <dbReference type="ARBA" id="ARBA00022692"/>
    </source>
</evidence>
<dbReference type="PIRSF" id="PIRSF037471">
    <property type="entry name" value="UCP037471"/>
    <property type="match status" value="1"/>
</dbReference>
<evidence type="ECO:0000256" key="11">
    <source>
        <dbReference type="PIRNR" id="PIRNR037471"/>
    </source>
</evidence>